<name>A0A0F9M4E9_9ZZZZ</name>
<organism evidence="1">
    <name type="scientific">marine sediment metagenome</name>
    <dbReference type="NCBI Taxonomy" id="412755"/>
    <lineage>
        <taxon>unclassified sequences</taxon>
        <taxon>metagenomes</taxon>
        <taxon>ecological metagenomes</taxon>
    </lineage>
</organism>
<evidence type="ECO:0000313" key="1">
    <source>
        <dbReference type="EMBL" id="KKM94236.1"/>
    </source>
</evidence>
<comment type="caution">
    <text evidence="1">The sequence shown here is derived from an EMBL/GenBank/DDBJ whole genome shotgun (WGS) entry which is preliminary data.</text>
</comment>
<proteinExistence type="predicted"/>
<gene>
    <name evidence="1" type="ORF">LCGC14_1200280</name>
</gene>
<sequence length="120" mass="13802">MNNPWHRSKPIGPKPKDIYRDISLPLKVLRRCRKPRWLHYHKCGTDVRHTDSPFSTVCGKTNNYRLFRGPAIVNQLSAVTCSSCLAVLKQTHWYCPTHGFIADEEVTFEETCEMCGNPVV</sequence>
<dbReference type="EMBL" id="LAZR01006165">
    <property type="protein sequence ID" value="KKM94236.1"/>
    <property type="molecule type" value="Genomic_DNA"/>
</dbReference>
<accession>A0A0F9M4E9</accession>
<protein>
    <submittedName>
        <fullName evidence="1">Uncharacterized protein</fullName>
    </submittedName>
</protein>
<reference evidence="1" key="1">
    <citation type="journal article" date="2015" name="Nature">
        <title>Complex archaea that bridge the gap between prokaryotes and eukaryotes.</title>
        <authorList>
            <person name="Spang A."/>
            <person name="Saw J.H."/>
            <person name="Jorgensen S.L."/>
            <person name="Zaremba-Niedzwiedzka K."/>
            <person name="Martijn J."/>
            <person name="Lind A.E."/>
            <person name="van Eijk R."/>
            <person name="Schleper C."/>
            <person name="Guy L."/>
            <person name="Ettema T.J."/>
        </authorList>
    </citation>
    <scope>NUCLEOTIDE SEQUENCE</scope>
</reference>
<dbReference type="AlphaFoldDB" id="A0A0F9M4E9"/>